<keyword evidence="2" id="KW-1185">Reference proteome</keyword>
<keyword evidence="1" id="KW-0378">Hydrolase</keyword>
<evidence type="ECO:0000313" key="2">
    <source>
        <dbReference type="Proteomes" id="UP000076079"/>
    </source>
</evidence>
<dbReference type="SUPFAM" id="SSF56784">
    <property type="entry name" value="HAD-like"/>
    <property type="match status" value="1"/>
</dbReference>
<accession>A0A143PEN6</accession>
<dbReference type="Proteomes" id="UP000076079">
    <property type="component" value="Chromosome"/>
</dbReference>
<dbReference type="AlphaFoldDB" id="A0A143PEN6"/>
<dbReference type="OrthoDB" id="500480at2"/>
<reference evidence="1 2" key="1">
    <citation type="journal article" date="2016" name="Genome Announc.">
        <title>First Complete Genome Sequence of a Subdivision 6 Acidobacterium Strain.</title>
        <authorList>
            <person name="Huang S."/>
            <person name="Vieira S."/>
            <person name="Bunk B."/>
            <person name="Riedel T."/>
            <person name="Sproer C."/>
            <person name="Overmann J."/>
        </authorList>
    </citation>
    <scope>NUCLEOTIDE SEQUENCE [LARGE SCALE GENOMIC DNA]</scope>
    <source>
        <strain evidence="2">DSM 100886 HEG_-6_39</strain>
    </source>
</reference>
<dbReference type="InterPro" id="IPR023214">
    <property type="entry name" value="HAD_sf"/>
</dbReference>
<dbReference type="EMBL" id="CP015136">
    <property type="protein sequence ID" value="AMY06916.1"/>
    <property type="molecule type" value="Genomic_DNA"/>
</dbReference>
<dbReference type="Gene3D" id="3.40.50.1000">
    <property type="entry name" value="HAD superfamily/HAD-like"/>
    <property type="match status" value="1"/>
</dbReference>
<organism evidence="1 2">
    <name type="scientific">Luteitalea pratensis</name>
    <dbReference type="NCBI Taxonomy" id="1855912"/>
    <lineage>
        <taxon>Bacteria</taxon>
        <taxon>Pseudomonadati</taxon>
        <taxon>Acidobacteriota</taxon>
        <taxon>Vicinamibacteria</taxon>
        <taxon>Vicinamibacterales</taxon>
        <taxon>Vicinamibacteraceae</taxon>
        <taxon>Luteitalea</taxon>
    </lineage>
</organism>
<name>A0A143PEN6_LUTPR</name>
<dbReference type="InterPro" id="IPR036412">
    <property type="entry name" value="HAD-like_sf"/>
</dbReference>
<dbReference type="KEGG" id="abac:LuPra_00078"/>
<protein>
    <submittedName>
        <fullName evidence="1">HAD hydrolase</fullName>
    </submittedName>
</protein>
<proteinExistence type="predicted"/>
<evidence type="ECO:0000313" key="1">
    <source>
        <dbReference type="EMBL" id="AMY06916.1"/>
    </source>
</evidence>
<dbReference type="GO" id="GO:0016787">
    <property type="term" value="F:hydrolase activity"/>
    <property type="evidence" value="ECO:0007669"/>
    <property type="project" value="UniProtKB-KW"/>
</dbReference>
<sequence>MAGTVVFFDLGDTLGVGRVGAGGSITGFDPFPFATDILKRLKDPPPSGLGLRLGVISNTPTGTTAANMAAVLGAAGVLAFFDPALLLYSSVEGLDKTKKAFFTLAASRAATSPQRCVFVGEDASERTVASSAHFATAFHPLHLFHVLKTMP</sequence>
<reference evidence="2" key="2">
    <citation type="submission" date="2016-04" db="EMBL/GenBank/DDBJ databases">
        <title>First Complete Genome Sequence of a Subdivision 6 Acidobacterium.</title>
        <authorList>
            <person name="Huang S."/>
            <person name="Vieira S."/>
            <person name="Bunk B."/>
            <person name="Riedel T."/>
            <person name="Sproeer C."/>
            <person name="Overmann J."/>
        </authorList>
    </citation>
    <scope>NUCLEOTIDE SEQUENCE [LARGE SCALE GENOMIC DNA]</scope>
    <source>
        <strain evidence="2">DSM 100886 HEG_-6_39</strain>
    </source>
</reference>
<gene>
    <name evidence="1" type="ORF">LuPra_00078</name>
</gene>
<dbReference type="RefSeq" id="WP_110168928.1">
    <property type="nucleotide sequence ID" value="NZ_CP015136.1"/>
</dbReference>